<comment type="similarity">
    <text evidence="5">Belongs to the USP family.</text>
</comment>
<keyword evidence="3" id="KW-0808">Transferase</keyword>
<dbReference type="InterPro" id="IPR029044">
    <property type="entry name" value="Nucleotide-diphossugar_trans"/>
</dbReference>
<comment type="caution">
    <text evidence="9">The sequence shown here is derived from an EMBL/GenBank/DDBJ whole genome shotgun (WGS) entry which is preliminary data.</text>
</comment>
<sequence>MEAVGLELLGDNARLLTTDADDDKRRLLAQLRQLDDNYAGGLIKYITNAKRLLQESKEGANPFEGCVPSVPEGERLDFGSAAFIELEDRGLAEAGRTGFVLVAGGLGERLGYSGIKVSLPTECATGRCYLELYVSSILAIQAAHAPAGQRLPLVIMTSDDTHARTEALLNDNNYFGAHATQITLLKQEKVACLADGDARLALEPEDAFRVQTKPHGHGDVHMLLHSSGLARRWREERGLRWVAFFQDTNAQLFRALPAALGVSAARGFAFNSLAVPRRAKEAIGAITRLAFPDGSARTLNVEYNQLDPLLRATTHPQGDANDASGFSPFPGNINQLVVELAPYCAELERRGGVIAEFVNPKYADAARTAFKKSTRLECMMQDFPKGLPLDARVGFTSVNQTWAAYSPVKNDPASAADKARAGDPSHSATSGELDLYKVNCKMLQALGVSVGPPSEAAFNGIQGLEFWPRVVWRPSWAVGFSALKQRLARPEAVTIGRDTVLVIDNPNASIDSLDLKRGTLVVAGSGEGAVADAVVDNDGWTWEPLDPNGDWPEELTIR</sequence>
<dbReference type="AlphaFoldDB" id="A0AAD9MNR3"/>
<dbReference type="Gene3D" id="3.90.550.10">
    <property type="entry name" value="Spore Coat Polysaccharide Biosynthesis Protein SpsA, Chain A"/>
    <property type="match status" value="1"/>
</dbReference>
<accession>A0AAD9MNR3</accession>
<evidence type="ECO:0000256" key="6">
    <source>
        <dbReference type="ARBA" id="ARBA00039080"/>
    </source>
</evidence>
<keyword evidence="10" id="KW-1185">Reference proteome</keyword>
<dbReference type="EC" id="2.7.7.64" evidence="6"/>
<evidence type="ECO:0000256" key="2">
    <source>
        <dbReference type="ARBA" id="ARBA00001946"/>
    </source>
</evidence>
<dbReference type="InterPro" id="IPR039741">
    <property type="entry name" value="UDP-sugar_pyrophosphorylase"/>
</dbReference>
<name>A0AAD9MNR3_PROWI</name>
<feature type="region of interest" description="Disordered" evidence="8">
    <location>
        <begin position="409"/>
        <end position="429"/>
    </location>
</feature>
<evidence type="ECO:0000256" key="3">
    <source>
        <dbReference type="ARBA" id="ARBA00022679"/>
    </source>
</evidence>
<dbReference type="InterPro" id="IPR002618">
    <property type="entry name" value="UDPGP_fam"/>
</dbReference>
<keyword evidence="4" id="KW-0548">Nucleotidyltransferase</keyword>
<dbReference type="GO" id="GO:0003977">
    <property type="term" value="F:UDP-N-acetylglucosamine diphosphorylase activity"/>
    <property type="evidence" value="ECO:0007669"/>
    <property type="project" value="TreeGrafter"/>
</dbReference>
<dbReference type="PANTHER" id="PTHR11952:SF9">
    <property type="entry name" value="UDP-SUGAR PYROPHOSPHORYLASE"/>
    <property type="match status" value="1"/>
</dbReference>
<dbReference type="GO" id="GO:0006048">
    <property type="term" value="P:UDP-N-acetylglucosamine biosynthetic process"/>
    <property type="evidence" value="ECO:0007669"/>
    <property type="project" value="TreeGrafter"/>
</dbReference>
<proteinExistence type="inferred from homology"/>
<evidence type="ECO:0000256" key="4">
    <source>
        <dbReference type="ARBA" id="ARBA00022695"/>
    </source>
</evidence>
<dbReference type="PANTHER" id="PTHR11952">
    <property type="entry name" value="UDP- GLUCOSE PYROPHOSPHORYLASE"/>
    <property type="match status" value="1"/>
</dbReference>
<dbReference type="Pfam" id="PF01704">
    <property type="entry name" value="UDPGP"/>
    <property type="match status" value="1"/>
</dbReference>
<dbReference type="FunFam" id="3.90.550.10:FF:000091">
    <property type="entry name" value="UDP-sugar pyrophosphorylase"/>
    <property type="match status" value="1"/>
</dbReference>
<reference evidence="9" key="1">
    <citation type="submission" date="2021-01" db="EMBL/GenBank/DDBJ databases">
        <authorList>
            <person name="Eckstrom K.M.E."/>
        </authorList>
    </citation>
    <scope>NUCLEOTIDE SEQUENCE</scope>
    <source>
        <strain evidence="9">UVCC 0001</strain>
    </source>
</reference>
<evidence type="ECO:0000313" key="9">
    <source>
        <dbReference type="EMBL" id="KAK2079351.1"/>
    </source>
</evidence>
<dbReference type="EMBL" id="JASFZW010000003">
    <property type="protein sequence ID" value="KAK2079351.1"/>
    <property type="molecule type" value="Genomic_DNA"/>
</dbReference>
<dbReference type="GO" id="GO:0051748">
    <property type="term" value="F:UTP-monosaccharide-1-phosphate uridylyltransferase activity"/>
    <property type="evidence" value="ECO:0007669"/>
    <property type="project" value="UniProtKB-EC"/>
</dbReference>
<comment type="catalytic activity">
    <reaction evidence="7">
        <text>a monosaccharide 1-phosphate + UTP + H(+) = a UDP-monosaccharide + diphosphate</text>
        <dbReference type="Rhea" id="RHEA:13205"/>
        <dbReference type="ChEBI" id="CHEBI:15378"/>
        <dbReference type="ChEBI" id="CHEBI:33019"/>
        <dbReference type="ChEBI" id="CHEBI:46398"/>
        <dbReference type="ChEBI" id="CHEBI:140358"/>
        <dbReference type="ChEBI" id="CHEBI:140359"/>
        <dbReference type="EC" id="2.7.7.64"/>
    </reaction>
</comment>
<protein>
    <recommendedName>
        <fullName evidence="6">UTP-monosaccharide-1-phosphate uridylyltransferase</fullName>
        <ecNumber evidence="6">2.7.7.64</ecNumber>
    </recommendedName>
</protein>
<evidence type="ECO:0000256" key="7">
    <source>
        <dbReference type="ARBA" id="ARBA00048259"/>
    </source>
</evidence>
<evidence type="ECO:0000256" key="8">
    <source>
        <dbReference type="SAM" id="MobiDB-lite"/>
    </source>
</evidence>
<organism evidence="9 10">
    <name type="scientific">Prototheca wickerhamii</name>
    <dbReference type="NCBI Taxonomy" id="3111"/>
    <lineage>
        <taxon>Eukaryota</taxon>
        <taxon>Viridiplantae</taxon>
        <taxon>Chlorophyta</taxon>
        <taxon>core chlorophytes</taxon>
        <taxon>Trebouxiophyceae</taxon>
        <taxon>Chlorellales</taxon>
        <taxon>Chlorellaceae</taxon>
        <taxon>Prototheca</taxon>
    </lineage>
</organism>
<dbReference type="Gene3D" id="2.160.10.30">
    <property type="match status" value="1"/>
</dbReference>
<evidence type="ECO:0000313" key="10">
    <source>
        <dbReference type="Proteomes" id="UP001255856"/>
    </source>
</evidence>
<dbReference type="Proteomes" id="UP001255856">
    <property type="component" value="Unassembled WGS sequence"/>
</dbReference>
<dbReference type="SUPFAM" id="SSF53448">
    <property type="entry name" value="Nucleotide-diphospho-sugar transferases"/>
    <property type="match status" value="1"/>
</dbReference>
<evidence type="ECO:0000256" key="5">
    <source>
        <dbReference type="ARBA" id="ARBA00038047"/>
    </source>
</evidence>
<comment type="cofactor">
    <cofactor evidence="1">
        <name>Mn(2+)</name>
        <dbReference type="ChEBI" id="CHEBI:29035"/>
    </cofactor>
</comment>
<evidence type="ECO:0000256" key="1">
    <source>
        <dbReference type="ARBA" id="ARBA00001936"/>
    </source>
</evidence>
<gene>
    <name evidence="9" type="ORF">QBZ16_003042</name>
</gene>
<comment type="cofactor">
    <cofactor evidence="2">
        <name>Mg(2+)</name>
        <dbReference type="ChEBI" id="CHEBI:18420"/>
    </cofactor>
</comment>